<dbReference type="InterPro" id="IPR001895">
    <property type="entry name" value="RASGEF_cat_dom"/>
</dbReference>
<dbReference type="STRING" id="181874.A0A409VBC8"/>
<organism evidence="6 7">
    <name type="scientific">Panaeolus cyanescens</name>
    <dbReference type="NCBI Taxonomy" id="181874"/>
    <lineage>
        <taxon>Eukaryota</taxon>
        <taxon>Fungi</taxon>
        <taxon>Dikarya</taxon>
        <taxon>Basidiomycota</taxon>
        <taxon>Agaricomycotina</taxon>
        <taxon>Agaricomycetes</taxon>
        <taxon>Agaricomycetidae</taxon>
        <taxon>Agaricales</taxon>
        <taxon>Agaricineae</taxon>
        <taxon>Galeropsidaceae</taxon>
        <taxon>Panaeolus</taxon>
    </lineage>
</organism>
<feature type="compositionally biased region" description="Polar residues" evidence="3">
    <location>
        <begin position="479"/>
        <end position="506"/>
    </location>
</feature>
<feature type="compositionally biased region" description="Acidic residues" evidence="3">
    <location>
        <begin position="732"/>
        <end position="743"/>
    </location>
</feature>
<dbReference type="PANTHER" id="PTHR23113:SF348">
    <property type="entry name" value="GUANYL-NUCLEOTIDE EXCHANGE FACTOR RASGEF, PUTATIVE (AFU_ORTHOLOGUE AFUA_1G04700)-RELATED"/>
    <property type="match status" value="1"/>
</dbReference>
<comment type="caution">
    <text evidence="6">The sequence shown here is derived from an EMBL/GenBank/DDBJ whole genome shotgun (WGS) entry which is preliminary data.</text>
</comment>
<dbReference type="AlphaFoldDB" id="A0A409VBC8"/>
<dbReference type="InterPro" id="IPR000651">
    <property type="entry name" value="Ras-like_Gua-exchang_fac_N"/>
</dbReference>
<evidence type="ECO:0000313" key="6">
    <source>
        <dbReference type="EMBL" id="PPQ64266.1"/>
    </source>
</evidence>
<evidence type="ECO:0008006" key="8">
    <source>
        <dbReference type="Google" id="ProtNLM"/>
    </source>
</evidence>
<dbReference type="Pfam" id="PF00617">
    <property type="entry name" value="RasGEF"/>
    <property type="match status" value="1"/>
</dbReference>
<dbReference type="GO" id="GO:0005525">
    <property type="term" value="F:GTP binding"/>
    <property type="evidence" value="ECO:0007669"/>
    <property type="project" value="InterPro"/>
</dbReference>
<feature type="compositionally biased region" description="Polar residues" evidence="3">
    <location>
        <begin position="226"/>
        <end position="252"/>
    </location>
</feature>
<dbReference type="InterPro" id="IPR001806">
    <property type="entry name" value="Small_GTPase"/>
</dbReference>
<feature type="domain" description="Ras-GEF" evidence="4">
    <location>
        <begin position="815"/>
        <end position="1044"/>
    </location>
</feature>
<dbReference type="Gene3D" id="3.40.50.300">
    <property type="entry name" value="P-loop containing nucleotide triphosphate hydrolases"/>
    <property type="match status" value="1"/>
</dbReference>
<keyword evidence="1 2" id="KW-0344">Guanine-nucleotide releasing factor</keyword>
<feature type="compositionally biased region" description="Polar residues" evidence="3">
    <location>
        <begin position="262"/>
        <end position="272"/>
    </location>
</feature>
<dbReference type="SUPFAM" id="SSF52540">
    <property type="entry name" value="P-loop containing nucleoside triphosphate hydrolases"/>
    <property type="match status" value="1"/>
</dbReference>
<dbReference type="InterPro" id="IPR023578">
    <property type="entry name" value="Ras_GEF_dom_sf"/>
</dbReference>
<keyword evidence="7" id="KW-1185">Reference proteome</keyword>
<dbReference type="PANTHER" id="PTHR23113">
    <property type="entry name" value="GUANINE NUCLEOTIDE EXCHANGE FACTOR"/>
    <property type="match status" value="1"/>
</dbReference>
<dbReference type="InterPro" id="IPR027417">
    <property type="entry name" value="P-loop_NTPase"/>
</dbReference>
<evidence type="ECO:0000256" key="1">
    <source>
        <dbReference type="ARBA" id="ARBA00022658"/>
    </source>
</evidence>
<proteinExistence type="predicted"/>
<dbReference type="GO" id="GO:0003924">
    <property type="term" value="F:GTPase activity"/>
    <property type="evidence" value="ECO:0007669"/>
    <property type="project" value="InterPro"/>
</dbReference>
<dbReference type="SUPFAM" id="SSF48366">
    <property type="entry name" value="Ras GEF"/>
    <property type="match status" value="1"/>
</dbReference>
<dbReference type="GO" id="GO:0005085">
    <property type="term" value="F:guanyl-nucleotide exchange factor activity"/>
    <property type="evidence" value="ECO:0007669"/>
    <property type="project" value="UniProtKB-KW"/>
</dbReference>
<dbReference type="OrthoDB" id="28357at2759"/>
<accession>A0A409VBC8</accession>
<dbReference type="Pfam" id="PF00071">
    <property type="entry name" value="Ras"/>
    <property type="match status" value="1"/>
</dbReference>
<feature type="region of interest" description="Disordered" evidence="3">
    <location>
        <begin position="732"/>
        <end position="790"/>
    </location>
</feature>
<dbReference type="InterPro" id="IPR036964">
    <property type="entry name" value="RASGEF_cat_dom_sf"/>
</dbReference>
<evidence type="ECO:0000256" key="3">
    <source>
        <dbReference type="SAM" id="MobiDB-lite"/>
    </source>
</evidence>
<feature type="region of interest" description="Disordered" evidence="3">
    <location>
        <begin position="1038"/>
        <end position="1065"/>
    </location>
</feature>
<dbReference type="Gene3D" id="1.20.870.10">
    <property type="entry name" value="Son of sevenless (SoS) protein Chain: S domain 1"/>
    <property type="match status" value="1"/>
</dbReference>
<dbReference type="GO" id="GO:0007265">
    <property type="term" value="P:Ras protein signal transduction"/>
    <property type="evidence" value="ECO:0007669"/>
    <property type="project" value="TreeGrafter"/>
</dbReference>
<name>A0A409VBC8_9AGAR</name>
<dbReference type="InterPro" id="IPR008937">
    <property type="entry name" value="Ras-like_GEF"/>
</dbReference>
<feature type="region of interest" description="Disordered" evidence="3">
    <location>
        <begin position="555"/>
        <end position="594"/>
    </location>
</feature>
<dbReference type="SMART" id="SM00147">
    <property type="entry name" value="RasGEF"/>
    <property type="match status" value="1"/>
</dbReference>
<feature type="compositionally biased region" description="Polar residues" evidence="3">
    <location>
        <begin position="515"/>
        <end position="526"/>
    </location>
</feature>
<feature type="region of interest" description="Disordered" evidence="3">
    <location>
        <begin position="85"/>
        <end position="272"/>
    </location>
</feature>
<sequence length="1077" mass="119162">MSNSNDSFNKSQSEISSLNDFVSSSQTVNLTVPDSSAIFLQSPAPSFAESFSTAFSSSSADENQLSIPLASPALAPPQSLRKSISVDSFAQYGRDGAHSSRSHVTQPPESPREFHVSPLPGPLSHPEKPVWTGRNRGESLSFVHKEASSGVPLDSDIDRYDPQNANTMDRFRRSSLKAPESPKALIRGGDLPLPSRAPNLTLTSSLSSLRSTSTASSSRESRDGSIYTSSSQNPSKRTSNYSAAPSGRQRSGSLGVHMGGSSRKTATTSYIPPIQTRSVGKDIVLLVIGTKGCGKSTLIRTGLARFERKEQQISSDGTSPYQCANYKIQLDENESFVSVSVIETELQLSLGLVKWPNNLPPIDGIIICYDSSNMSSYQPIELLLRGYRSVSMPLMVLECKSDLKHQIDSTQALQTLKQYDTGLIKVSSQDDAGRHKMWQSFRWILKAILRQRGSNSIIDDRNPASPTLLTNKDALWERSSANTPTGSPMMLNHSNASPTVAMMSNSRKPDLPKETQPSTSIPSIQQAGPLASAEDIGSEFIPSNLTLDVSEPIPANLGENLHHHDTLEHPQNLPERQSSSREKKNGKKTPRPSQWADLDDLLDKLLFLAVSGDDPTFTTHFLLTYRRFATPRSVLLAMQKRMRQLDNPTGDPMFACFAQMRICHLLEIWIRDYSHDFSVKGTAGALNALIKSIISKTHLLHYGSEFLPFLEQLSSLVDQDAAWALKADISDNDSDDYEEEEEDARDHHVDLNEQSTVTVDPPPSSTVAFPSRERKPSLPPPKALLSSHPNGTVTQDSKHYLRDLVKLASDVVAADSGEIAQEITRQGVRLFLAIKPRDWLAFTFVSGKKKDTEPISAFNAMSNHLAAWVVSLILCHDRLRNRTRLIEKFVEIGQKLRAMNNYSALRAFVAGINNAADDATMENFKQKSPDAAKNLMSWDVLLQQIRSHRAYRLALRNSKGACIPAMEVHISDLIKAHEGNGDINEDAPTKIHWGKFNMMGRFITSTLQCQAQCRNSNDYDFPERPAIAELITRRPVMSEEMQKSRLDSNDFDIDESHPAPVPSSRADVPGLRKLFFW</sequence>
<dbReference type="InParanoid" id="A0A409VBC8"/>
<gene>
    <name evidence="6" type="ORF">CVT24_008404</name>
</gene>
<dbReference type="Gene3D" id="1.10.840.10">
    <property type="entry name" value="Ras guanine-nucleotide exchange factors catalytic domain"/>
    <property type="match status" value="1"/>
</dbReference>
<dbReference type="Pfam" id="PF00618">
    <property type="entry name" value="RasGEF_N"/>
    <property type="match status" value="1"/>
</dbReference>
<feature type="region of interest" description="Disordered" evidence="3">
    <location>
        <begin position="470"/>
        <end position="532"/>
    </location>
</feature>
<protein>
    <recommendedName>
        <fullName evidence="8">Ras GEF</fullName>
    </recommendedName>
</protein>
<reference evidence="6 7" key="1">
    <citation type="journal article" date="2018" name="Evol. Lett.">
        <title>Horizontal gene cluster transfer increased hallucinogenic mushroom diversity.</title>
        <authorList>
            <person name="Reynolds H.T."/>
            <person name="Vijayakumar V."/>
            <person name="Gluck-Thaler E."/>
            <person name="Korotkin H.B."/>
            <person name="Matheny P.B."/>
            <person name="Slot J.C."/>
        </authorList>
    </citation>
    <scope>NUCLEOTIDE SEQUENCE [LARGE SCALE GENOMIC DNA]</scope>
    <source>
        <strain evidence="6 7">2629</strain>
    </source>
</reference>
<dbReference type="GO" id="GO:0005886">
    <property type="term" value="C:plasma membrane"/>
    <property type="evidence" value="ECO:0007669"/>
    <property type="project" value="TreeGrafter"/>
</dbReference>
<dbReference type="EMBL" id="NHTK01006088">
    <property type="protein sequence ID" value="PPQ64266.1"/>
    <property type="molecule type" value="Genomic_DNA"/>
</dbReference>
<evidence type="ECO:0000313" key="7">
    <source>
        <dbReference type="Proteomes" id="UP000284842"/>
    </source>
</evidence>
<dbReference type="PROSITE" id="PS50212">
    <property type="entry name" value="RASGEF_NTER"/>
    <property type="match status" value="1"/>
</dbReference>
<dbReference type="PROSITE" id="PS50009">
    <property type="entry name" value="RASGEF_CAT"/>
    <property type="match status" value="1"/>
</dbReference>
<evidence type="ECO:0000259" key="4">
    <source>
        <dbReference type="PROSITE" id="PS50009"/>
    </source>
</evidence>
<evidence type="ECO:0000256" key="2">
    <source>
        <dbReference type="PROSITE-ProRule" id="PRU00168"/>
    </source>
</evidence>
<feature type="compositionally biased region" description="Basic and acidic residues" evidence="3">
    <location>
        <begin position="1038"/>
        <end position="1048"/>
    </location>
</feature>
<dbReference type="Proteomes" id="UP000284842">
    <property type="component" value="Unassembled WGS sequence"/>
</dbReference>
<feature type="domain" description="N-terminal Ras-GEF" evidence="5">
    <location>
        <begin position="589"/>
        <end position="714"/>
    </location>
</feature>
<evidence type="ECO:0000259" key="5">
    <source>
        <dbReference type="PROSITE" id="PS50212"/>
    </source>
</evidence>
<feature type="compositionally biased region" description="Low complexity" evidence="3">
    <location>
        <begin position="200"/>
        <end position="218"/>
    </location>
</feature>